<comment type="subcellular location">
    <subcellularLocation>
        <location evidence="3">Cytoplasm</location>
    </subcellularLocation>
</comment>
<comment type="catalytic activity">
    <reaction evidence="1">
        <text>Endonucleolytic cleavage to 5'-phosphomonoester.</text>
        <dbReference type="EC" id="3.1.26.4"/>
    </reaction>
</comment>
<dbReference type="AlphaFoldDB" id="X1PXL0"/>
<keyword evidence="7" id="KW-0479">Metal-binding</keyword>
<dbReference type="EC" id="3.1.26.4" evidence="4"/>
<dbReference type="GO" id="GO:0032299">
    <property type="term" value="C:ribonuclease H2 complex"/>
    <property type="evidence" value="ECO:0007669"/>
    <property type="project" value="TreeGrafter"/>
</dbReference>
<feature type="domain" description="RNase H type-2" evidence="10">
    <location>
        <begin position="7"/>
        <end position="71"/>
    </location>
</feature>
<dbReference type="EMBL" id="BARV01031967">
    <property type="protein sequence ID" value="GAI43585.1"/>
    <property type="molecule type" value="Genomic_DNA"/>
</dbReference>
<evidence type="ECO:0000256" key="5">
    <source>
        <dbReference type="ARBA" id="ARBA00022490"/>
    </source>
</evidence>
<dbReference type="GO" id="GO:0004523">
    <property type="term" value="F:RNA-DNA hybrid ribonuclease activity"/>
    <property type="evidence" value="ECO:0007669"/>
    <property type="project" value="UniProtKB-EC"/>
</dbReference>
<dbReference type="SUPFAM" id="SSF53098">
    <property type="entry name" value="Ribonuclease H-like"/>
    <property type="match status" value="1"/>
</dbReference>
<proteinExistence type="predicted"/>
<name>X1PXL0_9ZZZZ</name>
<dbReference type="GO" id="GO:0006298">
    <property type="term" value="P:mismatch repair"/>
    <property type="evidence" value="ECO:0007669"/>
    <property type="project" value="TreeGrafter"/>
</dbReference>
<comment type="function">
    <text evidence="2">Endonuclease that specifically degrades the RNA of RNA-DNA hybrids.</text>
</comment>
<dbReference type="InterPro" id="IPR024567">
    <property type="entry name" value="RNase_HII/HIII_dom"/>
</dbReference>
<evidence type="ECO:0000256" key="3">
    <source>
        <dbReference type="ARBA" id="ARBA00004496"/>
    </source>
</evidence>
<evidence type="ECO:0000313" key="11">
    <source>
        <dbReference type="EMBL" id="GAI43585.1"/>
    </source>
</evidence>
<dbReference type="PANTHER" id="PTHR10954">
    <property type="entry name" value="RIBONUCLEASE H2 SUBUNIT A"/>
    <property type="match status" value="1"/>
</dbReference>
<comment type="caution">
    <text evidence="11">The sequence shown here is derived from an EMBL/GenBank/DDBJ whole genome shotgun (WGS) entry which is preliminary data.</text>
</comment>
<dbReference type="PROSITE" id="PS51975">
    <property type="entry name" value="RNASE_H_2"/>
    <property type="match status" value="1"/>
</dbReference>
<keyword evidence="6" id="KW-0540">Nuclease</keyword>
<evidence type="ECO:0000256" key="1">
    <source>
        <dbReference type="ARBA" id="ARBA00000077"/>
    </source>
</evidence>
<evidence type="ECO:0000256" key="6">
    <source>
        <dbReference type="ARBA" id="ARBA00022722"/>
    </source>
</evidence>
<dbReference type="GO" id="GO:0003723">
    <property type="term" value="F:RNA binding"/>
    <property type="evidence" value="ECO:0007669"/>
    <property type="project" value="InterPro"/>
</dbReference>
<gene>
    <name evidence="11" type="ORF">S06H3_50483</name>
</gene>
<protein>
    <recommendedName>
        <fullName evidence="4">ribonuclease H</fullName>
        <ecNumber evidence="4">3.1.26.4</ecNumber>
    </recommendedName>
</protein>
<evidence type="ECO:0000259" key="10">
    <source>
        <dbReference type="PROSITE" id="PS51975"/>
    </source>
</evidence>
<evidence type="ECO:0000256" key="7">
    <source>
        <dbReference type="ARBA" id="ARBA00022723"/>
    </source>
</evidence>
<keyword evidence="9" id="KW-0378">Hydrolase</keyword>
<dbReference type="GO" id="GO:0046872">
    <property type="term" value="F:metal ion binding"/>
    <property type="evidence" value="ECO:0007669"/>
    <property type="project" value="UniProtKB-KW"/>
</dbReference>
<evidence type="ECO:0000256" key="4">
    <source>
        <dbReference type="ARBA" id="ARBA00012180"/>
    </source>
</evidence>
<reference evidence="11" key="1">
    <citation type="journal article" date="2014" name="Front. Microbiol.">
        <title>High frequency of phylogenetically diverse reductive dehalogenase-homologous genes in deep subseafloor sedimentary metagenomes.</title>
        <authorList>
            <person name="Kawai M."/>
            <person name="Futagami T."/>
            <person name="Toyoda A."/>
            <person name="Takaki Y."/>
            <person name="Nishi S."/>
            <person name="Hori S."/>
            <person name="Arai W."/>
            <person name="Tsubouchi T."/>
            <person name="Morono Y."/>
            <person name="Uchiyama I."/>
            <person name="Ito T."/>
            <person name="Fujiyama A."/>
            <person name="Inagaki F."/>
            <person name="Takami H."/>
        </authorList>
    </citation>
    <scope>NUCLEOTIDE SEQUENCE</scope>
    <source>
        <strain evidence="11">Expedition CK06-06</strain>
    </source>
</reference>
<dbReference type="Pfam" id="PF01351">
    <property type="entry name" value="RNase_HII"/>
    <property type="match status" value="1"/>
</dbReference>
<dbReference type="Gene3D" id="3.30.420.10">
    <property type="entry name" value="Ribonuclease H-like superfamily/Ribonuclease H"/>
    <property type="match status" value="1"/>
</dbReference>
<dbReference type="GO" id="GO:0043137">
    <property type="term" value="P:DNA replication, removal of RNA primer"/>
    <property type="evidence" value="ECO:0007669"/>
    <property type="project" value="TreeGrafter"/>
</dbReference>
<evidence type="ECO:0000256" key="2">
    <source>
        <dbReference type="ARBA" id="ARBA00004065"/>
    </source>
</evidence>
<dbReference type="InterPro" id="IPR036397">
    <property type="entry name" value="RNaseH_sf"/>
</dbReference>
<dbReference type="InterPro" id="IPR012337">
    <property type="entry name" value="RNaseH-like_sf"/>
</dbReference>
<evidence type="ECO:0000256" key="8">
    <source>
        <dbReference type="ARBA" id="ARBA00022759"/>
    </source>
</evidence>
<dbReference type="PANTHER" id="PTHR10954:SF23">
    <property type="entry name" value="RIBONUCLEASE"/>
    <property type="match status" value="1"/>
</dbReference>
<feature type="non-terminal residue" evidence="11">
    <location>
        <position position="71"/>
    </location>
</feature>
<organism evidence="11">
    <name type="scientific">marine sediment metagenome</name>
    <dbReference type="NCBI Taxonomy" id="412755"/>
    <lineage>
        <taxon>unclassified sequences</taxon>
        <taxon>metagenomes</taxon>
        <taxon>ecological metagenomes</taxon>
    </lineage>
</organism>
<dbReference type="InterPro" id="IPR001352">
    <property type="entry name" value="RNase_HII/HIII"/>
</dbReference>
<evidence type="ECO:0000256" key="9">
    <source>
        <dbReference type="ARBA" id="ARBA00022801"/>
    </source>
</evidence>
<keyword evidence="5" id="KW-0963">Cytoplasm</keyword>
<dbReference type="GO" id="GO:0005737">
    <property type="term" value="C:cytoplasm"/>
    <property type="evidence" value="ECO:0007669"/>
    <property type="project" value="UniProtKB-SubCell"/>
</dbReference>
<sequence length="71" mass="7998">MKEKKDRLVLGVDEAGRGPVIGPLVISGVLIKESKVSKLRKIGVKDSKKLTPKKRENLFRKIKNIAKYKII</sequence>
<keyword evidence="8" id="KW-0255">Endonuclease</keyword>
<accession>X1PXL0</accession>